<gene>
    <name evidence="9" type="ORF">HGP29_24420</name>
</gene>
<dbReference type="Gene3D" id="3.20.20.80">
    <property type="entry name" value="Glycosidases"/>
    <property type="match status" value="1"/>
</dbReference>
<keyword evidence="5 8" id="KW-1133">Transmembrane helix</keyword>
<keyword evidence="7 8" id="KW-0472">Membrane</keyword>
<sequence length="419" mass="48238">MRLQKIYTIGLVAFFSLLMLLAFKKKKEKINYPSYKGLVMCGYQGWFRTPGDGGARGWVHYGTKSFNPDNVTVDLWPDMSEYKKTYSTDFLNKDGSPATVFSSLDASTVDLHFKWMKEYGIDGVFVQRFYNNSKKGPRRKEATQVLKNAFKAANKHQRAIAVMYDLSGLKKEESCYETLVSDWQRLIDELKFNKGVNKENYLHHNGKPLIAIWGVGFQERPYTAKSSEIERFMDFVKNDPEYGNFSIMLGVPTKFRTLDGDCEPDNYVHEVIRKADIVQPWFVGRFRMQHLENKVYKTQIAKDVAWCQENAVDYVPTIYPGFSWYNLKRMKGEVGKDNSLNAIPRLKGKFFNKQVDLAIEHGAEMLYVAMFDEIDEGTAIFKATNTPPINGTFSDYEGLPSDHYLKLTGQAGERLKKQQ</sequence>
<dbReference type="PANTHER" id="PTHR13572:SF4">
    <property type="entry name" value="RE57134P"/>
    <property type="match status" value="1"/>
</dbReference>
<dbReference type="GO" id="GO:0004559">
    <property type="term" value="F:alpha-mannosidase activity"/>
    <property type="evidence" value="ECO:0007669"/>
    <property type="project" value="TreeGrafter"/>
</dbReference>
<evidence type="ECO:0000313" key="9">
    <source>
        <dbReference type="EMBL" id="NLR94372.1"/>
    </source>
</evidence>
<dbReference type="Proteomes" id="UP000585050">
    <property type="component" value="Unassembled WGS sequence"/>
</dbReference>
<keyword evidence="2 8" id="KW-0812">Transmembrane</keyword>
<evidence type="ECO:0000313" key="10">
    <source>
        <dbReference type="Proteomes" id="UP000585050"/>
    </source>
</evidence>
<keyword evidence="10" id="KW-1185">Reference proteome</keyword>
<accession>A0A7X8SQI2</accession>
<evidence type="ECO:0000256" key="6">
    <source>
        <dbReference type="ARBA" id="ARBA00023034"/>
    </source>
</evidence>
<comment type="subcellular location">
    <subcellularLocation>
        <location evidence="1">Golgi apparatus membrane</location>
        <topology evidence="1">Single-pass type II membrane protein</topology>
    </subcellularLocation>
</comment>
<evidence type="ECO:0000256" key="5">
    <source>
        <dbReference type="ARBA" id="ARBA00022989"/>
    </source>
</evidence>
<dbReference type="PANTHER" id="PTHR13572">
    <property type="entry name" value="ENDO-ALPHA-1,2-MANNOSIDASE"/>
    <property type="match status" value="1"/>
</dbReference>
<dbReference type="EMBL" id="JABAIL010000011">
    <property type="protein sequence ID" value="NLR94372.1"/>
    <property type="molecule type" value="Genomic_DNA"/>
</dbReference>
<keyword evidence="4" id="KW-0735">Signal-anchor</keyword>
<name>A0A7X8SQI2_9BACT</name>
<dbReference type="InterPro" id="IPR026071">
    <property type="entry name" value="Glyco_Hydrolase_99"/>
</dbReference>
<keyword evidence="3" id="KW-0378">Hydrolase</keyword>
<dbReference type="RefSeq" id="WP_168885083.1">
    <property type="nucleotide sequence ID" value="NZ_JABAIL010000011.1"/>
</dbReference>
<dbReference type="CDD" id="cd11576">
    <property type="entry name" value="GH99_GH71_like_2"/>
    <property type="match status" value="1"/>
</dbReference>
<keyword evidence="6" id="KW-0333">Golgi apparatus</keyword>
<evidence type="ECO:0000256" key="3">
    <source>
        <dbReference type="ARBA" id="ARBA00022801"/>
    </source>
</evidence>
<comment type="caution">
    <text evidence="9">The sequence shown here is derived from an EMBL/GenBank/DDBJ whole genome shotgun (WGS) entry which is preliminary data.</text>
</comment>
<evidence type="ECO:0000256" key="8">
    <source>
        <dbReference type="SAM" id="Phobius"/>
    </source>
</evidence>
<organism evidence="9 10">
    <name type="scientific">Flammeovirga agarivorans</name>
    <dbReference type="NCBI Taxonomy" id="2726742"/>
    <lineage>
        <taxon>Bacteria</taxon>
        <taxon>Pseudomonadati</taxon>
        <taxon>Bacteroidota</taxon>
        <taxon>Cytophagia</taxon>
        <taxon>Cytophagales</taxon>
        <taxon>Flammeovirgaceae</taxon>
        <taxon>Flammeovirga</taxon>
    </lineage>
</organism>
<evidence type="ECO:0000256" key="4">
    <source>
        <dbReference type="ARBA" id="ARBA00022968"/>
    </source>
</evidence>
<evidence type="ECO:0000256" key="2">
    <source>
        <dbReference type="ARBA" id="ARBA00022692"/>
    </source>
</evidence>
<dbReference type="Pfam" id="PF16317">
    <property type="entry name" value="Glyco_hydro_99"/>
    <property type="match status" value="1"/>
</dbReference>
<evidence type="ECO:0000256" key="7">
    <source>
        <dbReference type="ARBA" id="ARBA00023136"/>
    </source>
</evidence>
<proteinExistence type="predicted"/>
<feature type="transmembrane region" description="Helical" evidence="8">
    <location>
        <begin position="6"/>
        <end position="23"/>
    </location>
</feature>
<protein>
    <submittedName>
        <fullName evidence="9">Xylosidase</fullName>
    </submittedName>
</protein>
<evidence type="ECO:0000256" key="1">
    <source>
        <dbReference type="ARBA" id="ARBA00004323"/>
    </source>
</evidence>
<dbReference type="AlphaFoldDB" id="A0A7X8SQI2"/>
<reference evidence="9 10" key="1">
    <citation type="submission" date="2020-04" db="EMBL/GenBank/DDBJ databases">
        <title>Flammeovirga sp. SR4, a novel species isolated from seawater.</title>
        <authorList>
            <person name="Wang X."/>
        </authorList>
    </citation>
    <scope>NUCLEOTIDE SEQUENCE [LARGE SCALE GENOMIC DNA]</scope>
    <source>
        <strain evidence="9 10">SR4</strain>
    </source>
</reference>